<keyword evidence="5" id="KW-0560">Oxidoreductase</keyword>
<feature type="transmembrane region" description="Helical" evidence="8">
    <location>
        <begin position="169"/>
        <end position="190"/>
    </location>
</feature>
<evidence type="ECO:0000259" key="9">
    <source>
        <dbReference type="Pfam" id="PF00361"/>
    </source>
</evidence>
<feature type="transmembrane region" description="Helical" evidence="8">
    <location>
        <begin position="349"/>
        <end position="368"/>
    </location>
</feature>
<feature type="transmembrane region" description="Helical" evidence="8">
    <location>
        <begin position="459"/>
        <end position="480"/>
    </location>
</feature>
<dbReference type="AlphaFoldDB" id="A0A832I4G1"/>
<dbReference type="PANTHER" id="PTHR42682">
    <property type="entry name" value="HYDROGENASE-4 COMPONENT F"/>
    <property type="match status" value="1"/>
</dbReference>
<accession>A0A832I4G1</accession>
<evidence type="ECO:0000256" key="7">
    <source>
        <dbReference type="RuleBase" id="RU000320"/>
    </source>
</evidence>
<dbReference type="InterPro" id="IPR052175">
    <property type="entry name" value="ComplexI-like_HydComp"/>
</dbReference>
<dbReference type="EMBL" id="DSQF01000004">
    <property type="protein sequence ID" value="HGZ42378.1"/>
    <property type="molecule type" value="Genomic_DNA"/>
</dbReference>
<evidence type="ECO:0000256" key="6">
    <source>
        <dbReference type="ARBA" id="ARBA00023136"/>
    </source>
</evidence>
<keyword evidence="4 8" id="KW-1133">Transmembrane helix</keyword>
<feature type="transmembrane region" description="Helical" evidence="8">
    <location>
        <begin position="285"/>
        <end position="304"/>
    </location>
</feature>
<proteinExistence type="predicted"/>
<evidence type="ECO:0000313" key="10">
    <source>
        <dbReference type="EMBL" id="HGZ42378.1"/>
    </source>
</evidence>
<evidence type="ECO:0000256" key="8">
    <source>
        <dbReference type="SAM" id="Phobius"/>
    </source>
</evidence>
<evidence type="ECO:0000256" key="3">
    <source>
        <dbReference type="ARBA" id="ARBA00022692"/>
    </source>
</evidence>
<feature type="transmembrane region" description="Helical" evidence="8">
    <location>
        <begin position="316"/>
        <end position="342"/>
    </location>
</feature>
<feature type="transmembrane region" description="Helical" evidence="8">
    <location>
        <begin position="415"/>
        <end position="439"/>
    </location>
</feature>
<feature type="transmembrane region" description="Helical" evidence="8">
    <location>
        <begin position="137"/>
        <end position="157"/>
    </location>
</feature>
<dbReference type="PANTHER" id="PTHR42682:SF4">
    <property type="entry name" value="NADH-UBIQUINONE_PLASTOQUINONE"/>
    <property type="match status" value="1"/>
</dbReference>
<feature type="transmembrane region" description="Helical" evidence="8">
    <location>
        <begin position="31"/>
        <end position="56"/>
    </location>
</feature>
<keyword evidence="6 8" id="KW-0472">Membrane</keyword>
<comment type="caution">
    <text evidence="10">The sequence shown here is derived from an EMBL/GenBank/DDBJ whole genome shotgun (WGS) entry which is preliminary data.</text>
</comment>
<sequence>MVTGAAAWVPVALLALPVVVAGPVALSGRRLRPWLWIAACAAALALAAAQAAAVLARGPIPALGGLRVDGLAAVMALLIAFLAFACSVYAAGDLPGAHAGEPERRARLEARLPAFTALFLVLESTLFWTVMTDDIVLLWVALEATTLASALLVSFYWDERALEAGWKYLLLLTVGITAAFFGCVLLYAGAAPHLGEASALRISNLARVADALPPHLALVACLLLLVGFGTKAGLAPFHPWVADAHAEAPAVMSAFLSGVIIKVPFVGLLRVWSVFGPRQPALEDALLALGGFTMLAGAALAAAQDDLKRMHAYSSVSQVGFVAAAIGLGAPFGHYAAVFFIVSHALAKGLLFLVTGAVTHAALGHRGLAALGGLGRGMPVTAALAGVGALSLAGMPPFGGFVAKLQVALAAADAGAWAVLAAAALASLLTMAYMTAMVQRTFLGAPRTPELALAPPREVPLPMLLGMALLAAGVVALGLAPQGLDGLLAMAAGDAGGR</sequence>
<feature type="transmembrane region" description="Helical" evidence="8">
    <location>
        <begin position="112"/>
        <end position="130"/>
    </location>
</feature>
<gene>
    <name evidence="10" type="ORF">ENR23_02945</name>
</gene>
<evidence type="ECO:0000256" key="2">
    <source>
        <dbReference type="ARBA" id="ARBA00022475"/>
    </source>
</evidence>
<name>A0A832I4G1_UNCEI</name>
<dbReference type="Pfam" id="PF00361">
    <property type="entry name" value="Proton_antipo_M"/>
    <property type="match status" value="1"/>
</dbReference>
<evidence type="ECO:0000256" key="4">
    <source>
        <dbReference type="ARBA" id="ARBA00022989"/>
    </source>
</evidence>
<feature type="transmembrane region" description="Helical" evidence="8">
    <location>
        <begin position="68"/>
        <end position="92"/>
    </location>
</feature>
<organism evidence="10">
    <name type="scientific">Eiseniibacteriota bacterium</name>
    <dbReference type="NCBI Taxonomy" id="2212470"/>
    <lineage>
        <taxon>Bacteria</taxon>
        <taxon>Candidatus Eiseniibacteriota</taxon>
    </lineage>
</organism>
<dbReference type="GO" id="GO:0008137">
    <property type="term" value="F:NADH dehydrogenase (ubiquinone) activity"/>
    <property type="evidence" value="ECO:0007669"/>
    <property type="project" value="InterPro"/>
</dbReference>
<dbReference type="PRINTS" id="PR01437">
    <property type="entry name" value="NUOXDRDTASE4"/>
</dbReference>
<dbReference type="InterPro" id="IPR003918">
    <property type="entry name" value="NADH_UbQ_OxRdtase"/>
</dbReference>
<feature type="transmembrane region" description="Helical" evidence="8">
    <location>
        <begin position="250"/>
        <end position="273"/>
    </location>
</feature>
<dbReference type="GO" id="GO:0016491">
    <property type="term" value="F:oxidoreductase activity"/>
    <property type="evidence" value="ECO:0007669"/>
    <property type="project" value="UniProtKB-KW"/>
</dbReference>
<dbReference type="InterPro" id="IPR001750">
    <property type="entry name" value="ND/Mrp_TM"/>
</dbReference>
<reference evidence="10" key="1">
    <citation type="journal article" date="2020" name="mSystems">
        <title>Genome- and Community-Level Interaction Insights into Carbon Utilization and Element Cycling Functions of Hydrothermarchaeota in Hydrothermal Sediment.</title>
        <authorList>
            <person name="Zhou Z."/>
            <person name="Liu Y."/>
            <person name="Xu W."/>
            <person name="Pan J."/>
            <person name="Luo Z.H."/>
            <person name="Li M."/>
        </authorList>
    </citation>
    <scope>NUCLEOTIDE SEQUENCE [LARGE SCALE GENOMIC DNA]</scope>
    <source>
        <strain evidence="10">SpSt-381</strain>
    </source>
</reference>
<evidence type="ECO:0000256" key="5">
    <source>
        <dbReference type="ARBA" id="ARBA00023002"/>
    </source>
</evidence>
<keyword evidence="2" id="KW-1003">Cell membrane</keyword>
<protein>
    <submittedName>
        <fullName evidence="10">Oxidoreductase</fullName>
    </submittedName>
</protein>
<dbReference type="GO" id="GO:0005886">
    <property type="term" value="C:plasma membrane"/>
    <property type="evidence" value="ECO:0007669"/>
    <property type="project" value="UniProtKB-SubCell"/>
</dbReference>
<dbReference type="GO" id="GO:0042773">
    <property type="term" value="P:ATP synthesis coupled electron transport"/>
    <property type="evidence" value="ECO:0007669"/>
    <property type="project" value="InterPro"/>
</dbReference>
<keyword evidence="3 7" id="KW-0812">Transmembrane</keyword>
<feature type="domain" description="NADH:quinone oxidoreductase/Mrp antiporter transmembrane" evidence="9">
    <location>
        <begin position="133"/>
        <end position="430"/>
    </location>
</feature>
<feature type="transmembrane region" description="Helical" evidence="8">
    <location>
        <begin position="380"/>
        <end position="403"/>
    </location>
</feature>
<evidence type="ECO:0000256" key="1">
    <source>
        <dbReference type="ARBA" id="ARBA00004651"/>
    </source>
</evidence>
<comment type="subcellular location">
    <subcellularLocation>
        <location evidence="1">Cell membrane</location>
        <topology evidence="1">Multi-pass membrane protein</topology>
    </subcellularLocation>
    <subcellularLocation>
        <location evidence="7">Membrane</location>
        <topology evidence="7">Multi-pass membrane protein</topology>
    </subcellularLocation>
</comment>